<feature type="region of interest" description="Disordered" evidence="1">
    <location>
        <begin position="194"/>
        <end position="222"/>
    </location>
</feature>
<feature type="compositionally biased region" description="Basic and acidic residues" evidence="1">
    <location>
        <begin position="577"/>
        <end position="589"/>
    </location>
</feature>
<comment type="caution">
    <text evidence="2">The sequence shown here is derived from an EMBL/GenBank/DDBJ whole genome shotgun (WGS) entry which is preliminary data.</text>
</comment>
<feature type="region of interest" description="Disordered" evidence="1">
    <location>
        <begin position="1007"/>
        <end position="1073"/>
    </location>
</feature>
<feature type="compositionally biased region" description="Basic and acidic residues" evidence="1">
    <location>
        <begin position="1034"/>
        <end position="1050"/>
    </location>
</feature>
<dbReference type="Proteomes" id="UP001430356">
    <property type="component" value="Unassembled WGS sequence"/>
</dbReference>
<reference evidence="2 3" key="1">
    <citation type="journal article" date="2021" name="MBio">
        <title>A New Model Trypanosomatid, Novymonas esmeraldas: Genomic Perception of Its 'Candidatus Pandoraea novymonadis' Endosymbiont.</title>
        <authorList>
            <person name="Zakharova A."/>
            <person name="Saura A."/>
            <person name="Butenko A."/>
            <person name="Podesvova L."/>
            <person name="Warmusova S."/>
            <person name="Kostygov A.Y."/>
            <person name="Nenarokova A."/>
            <person name="Lukes J."/>
            <person name="Opperdoes F.R."/>
            <person name="Yurchenko V."/>
        </authorList>
    </citation>
    <scope>NUCLEOTIDE SEQUENCE [LARGE SCALE GENOMIC DNA]</scope>
    <source>
        <strain evidence="2 3">E262AT.01</strain>
    </source>
</reference>
<evidence type="ECO:0000256" key="1">
    <source>
        <dbReference type="SAM" id="MobiDB-lite"/>
    </source>
</evidence>
<feature type="compositionally biased region" description="Acidic residues" evidence="1">
    <location>
        <begin position="366"/>
        <end position="375"/>
    </location>
</feature>
<feature type="region of interest" description="Disordered" evidence="1">
    <location>
        <begin position="334"/>
        <end position="548"/>
    </location>
</feature>
<organism evidence="2 3">
    <name type="scientific">Novymonas esmeraldas</name>
    <dbReference type="NCBI Taxonomy" id="1808958"/>
    <lineage>
        <taxon>Eukaryota</taxon>
        <taxon>Discoba</taxon>
        <taxon>Euglenozoa</taxon>
        <taxon>Kinetoplastea</taxon>
        <taxon>Metakinetoplastina</taxon>
        <taxon>Trypanosomatida</taxon>
        <taxon>Trypanosomatidae</taxon>
        <taxon>Novymonas</taxon>
    </lineage>
</organism>
<feature type="region of interest" description="Disordered" evidence="1">
    <location>
        <begin position="740"/>
        <end position="766"/>
    </location>
</feature>
<gene>
    <name evidence="2" type="ORF">NESM_000275900</name>
</gene>
<accession>A0AAW0F9H0</accession>
<keyword evidence="3" id="KW-1185">Reference proteome</keyword>
<dbReference type="EMBL" id="JAECZO010000024">
    <property type="protein sequence ID" value="KAK7202072.1"/>
    <property type="molecule type" value="Genomic_DNA"/>
</dbReference>
<feature type="compositionally biased region" description="Low complexity" evidence="1">
    <location>
        <begin position="141"/>
        <end position="151"/>
    </location>
</feature>
<feature type="region of interest" description="Disordered" evidence="1">
    <location>
        <begin position="794"/>
        <end position="976"/>
    </location>
</feature>
<sequence length="1073" mass="111445">MEQQQQRWRLFCPLSSDFVPTAAPELEPTSQQTSERRHGARGVASGAANADETRVIHASTYALWEQLYTPPGVSLTLERLLYHRLSVTRRTAAPGDGDDDGGGSWPSYPEPWAAGLFFRDAPSSTRDAVATLHSAAPASHPPSTVTADTAAAPPPVQTPLQRPSSPRPSQRASGAPTQVLQLTHADDAAVVEPETTVSADPVGDSPLKADDSLPPSAARDHAPTAACWAARVASGSRSDTEECSAMDVSITLSRRRAATATLPPDWVAPTPTSATALMSLERGSDGDAVKDAEEEEERHGKGCGGKDAAATEPAHTVVLRCTCAEEDDAVDVAEQTSHRCSGDGGRPPHSRDGVAGAAADVRRGEAEEEEAENDDGPFLSIRASPVPVVATVDGDAALSPPMHRHRPSATVATPASPSAMADRDGLVWSPARQQQTHNRLQRRRPRPPSQASDEGGDALLPSPTTAASPGESPAPPPPPSHWSTPSRPQPSPDPTPSRHANDATMCNTPPLPPLPQQYAACAGEAAMSRGSPSCDGRELQSNHSPAAATTAEACCPVDLHNNDEGGTWTTGVSADAPSERTCSRDKSHADTTSCPAACVEDVGQPLHLSIVRSDDDGADEGGGGSGGSPVRAVTGRRTGSVLLTVTGSPPPQQPSVARRSISALDFTWAEEAEEVLRQQQQRLQSLQAARPGTVSTAEAPCSPSARPCSPGGGGPLRYAPLSNERGEWVHSIRGGQSRLSPRWCGASAASHSVSPQPHDPMAHPTTTTSTVATATATATAAAVSHVAGGVDIATSTQRTGNDGSTGAATQTSHAARSSPSFHGGGGGREALACGVGSRSNDGDYHHTKASHSAMSPSPPPRLAHLLETLTPAPVTIRAAAESVGRQKRQPPPPPLPLPSSSSLSSSAGVKRQRERLRDESASGGVRHRRGGNDGGAPVLQMRRTDERHRQRRVRRARVDSAATTAATAPTTSPGSVFALPRTLSVEPAPLTTAAAVESAPPLRPRAVNCAGVPANGKTDVSRTGGKRSAAAAAPRRDAMSARVAEVAERAARRKPSMVALNSRRGERQPPQQQ</sequence>
<feature type="region of interest" description="Disordered" evidence="1">
    <location>
        <begin position="610"/>
        <end position="634"/>
    </location>
</feature>
<dbReference type="AlphaFoldDB" id="A0AAW0F9H0"/>
<feature type="compositionally biased region" description="Low complexity" evidence="1">
    <location>
        <begin position="408"/>
        <end position="420"/>
    </location>
</feature>
<feature type="compositionally biased region" description="Low complexity" evidence="1">
    <location>
        <begin position="461"/>
        <end position="471"/>
    </location>
</feature>
<feature type="region of interest" description="Disordered" evidence="1">
    <location>
        <begin position="19"/>
        <end position="49"/>
    </location>
</feature>
<feature type="compositionally biased region" description="Low complexity" evidence="1">
    <location>
        <begin position="959"/>
        <end position="971"/>
    </location>
</feature>
<feature type="compositionally biased region" description="Low complexity" evidence="1">
    <location>
        <begin position="158"/>
        <end position="171"/>
    </location>
</feature>
<feature type="compositionally biased region" description="Low complexity" evidence="1">
    <location>
        <begin position="699"/>
        <end position="709"/>
    </location>
</feature>
<feature type="region of interest" description="Disordered" evidence="1">
    <location>
        <begin position="132"/>
        <end position="177"/>
    </location>
</feature>
<protein>
    <submittedName>
        <fullName evidence="2">Uncharacterized protein</fullName>
    </submittedName>
</protein>
<evidence type="ECO:0000313" key="3">
    <source>
        <dbReference type="Proteomes" id="UP001430356"/>
    </source>
</evidence>
<proteinExistence type="predicted"/>
<name>A0AAW0F9H0_9TRYP</name>
<feature type="region of interest" description="Disordered" evidence="1">
    <location>
        <begin position="687"/>
        <end position="719"/>
    </location>
</feature>
<feature type="region of interest" description="Disordered" evidence="1">
    <location>
        <begin position="566"/>
        <end position="592"/>
    </location>
</feature>
<feature type="compositionally biased region" description="Polar residues" evidence="1">
    <location>
        <begin position="794"/>
        <end position="820"/>
    </location>
</feature>
<evidence type="ECO:0000313" key="2">
    <source>
        <dbReference type="EMBL" id="KAK7202072.1"/>
    </source>
</evidence>
<feature type="region of interest" description="Disordered" evidence="1">
    <location>
        <begin position="284"/>
        <end position="308"/>
    </location>
</feature>